<dbReference type="EMBL" id="ASHM01029107">
    <property type="protein sequence ID" value="PNX75476.1"/>
    <property type="molecule type" value="Genomic_DNA"/>
</dbReference>
<dbReference type="Proteomes" id="UP000236291">
    <property type="component" value="Unassembled WGS sequence"/>
</dbReference>
<keyword evidence="2" id="KW-0805">Transcription regulation</keyword>
<comment type="subcellular location">
    <subcellularLocation>
        <location evidence="1">Nucleus</location>
    </subcellularLocation>
</comment>
<dbReference type="GO" id="GO:0005634">
    <property type="term" value="C:nucleus"/>
    <property type="evidence" value="ECO:0007669"/>
    <property type="project" value="UniProtKB-SubCell"/>
</dbReference>
<dbReference type="SUPFAM" id="SSF101936">
    <property type="entry name" value="DNA-binding pseudobarrel domain"/>
    <property type="match status" value="1"/>
</dbReference>
<reference evidence="6 7" key="1">
    <citation type="journal article" date="2014" name="Am. J. Bot.">
        <title>Genome assembly and annotation for red clover (Trifolium pratense; Fabaceae).</title>
        <authorList>
            <person name="Istvanek J."/>
            <person name="Jaros M."/>
            <person name="Krenek A."/>
            <person name="Repkova J."/>
        </authorList>
    </citation>
    <scope>NUCLEOTIDE SEQUENCE [LARGE SCALE GENOMIC DNA]</scope>
    <source>
        <strain evidence="7">cv. Tatra</strain>
        <tissue evidence="6">Young leaves</tissue>
    </source>
</reference>
<organism evidence="6 7">
    <name type="scientific">Trifolium pratense</name>
    <name type="common">Red clover</name>
    <dbReference type="NCBI Taxonomy" id="57577"/>
    <lineage>
        <taxon>Eukaryota</taxon>
        <taxon>Viridiplantae</taxon>
        <taxon>Streptophyta</taxon>
        <taxon>Embryophyta</taxon>
        <taxon>Tracheophyta</taxon>
        <taxon>Spermatophyta</taxon>
        <taxon>Magnoliopsida</taxon>
        <taxon>eudicotyledons</taxon>
        <taxon>Gunneridae</taxon>
        <taxon>Pentapetalae</taxon>
        <taxon>rosids</taxon>
        <taxon>fabids</taxon>
        <taxon>Fabales</taxon>
        <taxon>Fabaceae</taxon>
        <taxon>Papilionoideae</taxon>
        <taxon>50 kb inversion clade</taxon>
        <taxon>NPAAA clade</taxon>
        <taxon>Hologalegina</taxon>
        <taxon>IRL clade</taxon>
        <taxon>Trifolieae</taxon>
        <taxon>Trifolium</taxon>
    </lineage>
</organism>
<evidence type="ECO:0000256" key="4">
    <source>
        <dbReference type="ARBA" id="ARBA00023163"/>
    </source>
</evidence>
<dbReference type="OrthoDB" id="1408268at2759"/>
<evidence type="ECO:0000256" key="2">
    <source>
        <dbReference type="ARBA" id="ARBA00023015"/>
    </source>
</evidence>
<name>A0A2K3LAC6_TRIPR</name>
<accession>A0A2K3LAC6</accession>
<evidence type="ECO:0000256" key="3">
    <source>
        <dbReference type="ARBA" id="ARBA00023125"/>
    </source>
</evidence>
<dbReference type="InterPro" id="IPR051442">
    <property type="entry name" value="B3_domain"/>
</dbReference>
<sequence>MANIYPFNTTCTHLSLGVCPCPKSKAHTYHIGRRWWGYSTNLMLYDDPWKIKKVLQENDLDDKLMLEKDLVEELVLPVLAAGSDVERGTLVRIFDCDNESRHVLVLKRCEVCSANYVFFENWFHDFVRRRGLKKGDEIGFHWDPYMKHFDFSVLFRTIRM</sequence>
<dbReference type="InterPro" id="IPR015300">
    <property type="entry name" value="DNA-bd_pseudobarrel_sf"/>
</dbReference>
<dbReference type="PANTHER" id="PTHR34269">
    <property type="entry name" value="TRANSCRIPTION FACTOR B3-DOMAIN FAMILY-RELATED"/>
    <property type="match status" value="1"/>
</dbReference>
<evidence type="ECO:0000313" key="7">
    <source>
        <dbReference type="Proteomes" id="UP000236291"/>
    </source>
</evidence>
<dbReference type="AlphaFoldDB" id="A0A2K3LAC6"/>
<protein>
    <submittedName>
        <fullName evidence="6">E1 protein</fullName>
    </submittedName>
</protein>
<dbReference type="PANTHER" id="PTHR34269:SF11">
    <property type="entry name" value="B3 DOMAIN PROTEIN"/>
    <property type="match status" value="1"/>
</dbReference>
<keyword evidence="5" id="KW-0539">Nucleus</keyword>
<evidence type="ECO:0000256" key="1">
    <source>
        <dbReference type="ARBA" id="ARBA00004123"/>
    </source>
</evidence>
<keyword evidence="4" id="KW-0804">Transcription</keyword>
<gene>
    <name evidence="6" type="primary">E1 protein</name>
    <name evidence="6" type="ORF">L195_g031413</name>
</gene>
<comment type="caution">
    <text evidence="6">The sequence shown here is derived from an EMBL/GenBank/DDBJ whole genome shotgun (WGS) entry which is preliminary data.</text>
</comment>
<reference evidence="6 7" key="2">
    <citation type="journal article" date="2017" name="Front. Plant Sci.">
        <title>Gene Classification and Mining of Molecular Markers Useful in Red Clover (Trifolium pratense) Breeding.</title>
        <authorList>
            <person name="Istvanek J."/>
            <person name="Dluhosova J."/>
            <person name="Dluhos P."/>
            <person name="Patkova L."/>
            <person name="Nedelnik J."/>
            <person name="Repkova J."/>
        </authorList>
    </citation>
    <scope>NUCLEOTIDE SEQUENCE [LARGE SCALE GENOMIC DNA]</scope>
    <source>
        <strain evidence="7">cv. Tatra</strain>
        <tissue evidence="6">Young leaves</tissue>
    </source>
</reference>
<keyword evidence="3" id="KW-0238">DNA-binding</keyword>
<proteinExistence type="predicted"/>
<dbReference type="Gene3D" id="2.40.330.10">
    <property type="entry name" value="DNA-binding pseudobarrel domain"/>
    <property type="match status" value="1"/>
</dbReference>
<dbReference type="GO" id="GO:0003677">
    <property type="term" value="F:DNA binding"/>
    <property type="evidence" value="ECO:0007669"/>
    <property type="project" value="UniProtKB-KW"/>
</dbReference>
<evidence type="ECO:0000313" key="6">
    <source>
        <dbReference type="EMBL" id="PNX75476.1"/>
    </source>
</evidence>
<evidence type="ECO:0000256" key="5">
    <source>
        <dbReference type="ARBA" id="ARBA00023242"/>
    </source>
</evidence>